<evidence type="ECO:0000313" key="3">
    <source>
        <dbReference type="Proteomes" id="UP001165342"/>
    </source>
</evidence>
<feature type="transmembrane region" description="Helical" evidence="1">
    <location>
        <begin position="394"/>
        <end position="411"/>
    </location>
</feature>
<evidence type="ECO:0000256" key="1">
    <source>
        <dbReference type="SAM" id="Phobius"/>
    </source>
</evidence>
<feature type="transmembrane region" description="Helical" evidence="1">
    <location>
        <begin position="242"/>
        <end position="262"/>
    </location>
</feature>
<dbReference type="EMBL" id="JAMGBE010000001">
    <property type="protein sequence ID" value="MCL6728505.1"/>
    <property type="molecule type" value="Genomic_DNA"/>
</dbReference>
<evidence type="ECO:0008006" key="4">
    <source>
        <dbReference type="Google" id="ProtNLM"/>
    </source>
</evidence>
<feature type="transmembrane region" description="Helical" evidence="1">
    <location>
        <begin position="184"/>
        <end position="203"/>
    </location>
</feature>
<dbReference type="InterPro" id="IPR036034">
    <property type="entry name" value="PDZ_sf"/>
</dbReference>
<dbReference type="RefSeq" id="WP_249830016.1">
    <property type="nucleotide sequence ID" value="NZ_JAMGBE010000001.1"/>
</dbReference>
<name>A0ABT0RY23_9SPHN</name>
<keyword evidence="3" id="KW-1185">Reference proteome</keyword>
<keyword evidence="1" id="KW-0472">Membrane</keyword>
<accession>A0ABT0RY23</accession>
<keyword evidence="1" id="KW-0812">Transmembrane</keyword>
<proteinExistence type="predicted"/>
<reference evidence="2" key="1">
    <citation type="submission" date="2022-05" db="EMBL/GenBank/DDBJ databases">
        <authorList>
            <person name="Jo J.-H."/>
            <person name="Im W.-T."/>
        </authorList>
    </citation>
    <scope>NUCLEOTIDE SEQUENCE</scope>
    <source>
        <strain evidence="2">SE220</strain>
    </source>
</reference>
<evidence type="ECO:0000313" key="2">
    <source>
        <dbReference type="EMBL" id="MCL6728505.1"/>
    </source>
</evidence>
<feature type="transmembrane region" description="Helical" evidence="1">
    <location>
        <begin position="320"/>
        <end position="340"/>
    </location>
</feature>
<keyword evidence="1" id="KW-1133">Transmembrane helix</keyword>
<feature type="transmembrane region" description="Helical" evidence="1">
    <location>
        <begin position="215"/>
        <end position="235"/>
    </location>
</feature>
<feature type="transmembrane region" description="Helical" evidence="1">
    <location>
        <begin position="431"/>
        <end position="447"/>
    </location>
</feature>
<dbReference type="Proteomes" id="UP001165342">
    <property type="component" value="Unassembled WGS sequence"/>
</dbReference>
<dbReference type="Gene3D" id="2.30.42.10">
    <property type="match status" value="1"/>
</dbReference>
<organism evidence="2 3">
    <name type="scientific">Sphingomonas hankyongi</name>
    <dbReference type="NCBI Taxonomy" id="2908209"/>
    <lineage>
        <taxon>Bacteria</taxon>
        <taxon>Pseudomonadati</taxon>
        <taxon>Pseudomonadota</taxon>
        <taxon>Alphaproteobacteria</taxon>
        <taxon>Sphingomonadales</taxon>
        <taxon>Sphingomonadaceae</taxon>
        <taxon>Sphingomonas</taxon>
    </lineage>
</organism>
<gene>
    <name evidence="2" type="ORF">LZ538_00350</name>
</gene>
<comment type="caution">
    <text evidence="2">The sequence shown here is derived from an EMBL/GenBank/DDBJ whole genome shotgun (WGS) entry which is preliminary data.</text>
</comment>
<feature type="transmembrane region" description="Helical" evidence="1">
    <location>
        <begin position="288"/>
        <end position="308"/>
    </location>
</feature>
<feature type="transmembrane region" description="Helical" evidence="1">
    <location>
        <begin position="360"/>
        <end position="382"/>
    </location>
</feature>
<protein>
    <recommendedName>
        <fullName evidence="4">PDZ domain-containing protein</fullName>
    </recommendedName>
</protein>
<feature type="transmembrane region" description="Helical" evidence="1">
    <location>
        <begin position="32"/>
        <end position="54"/>
    </location>
</feature>
<sequence>MQLAIASDEREPKRRLRLPPAIPPFNTPAYRVFSAVWLLVFLLALIGPAVGLYFRYTTPENNSQLLLGSRAGFAVSPSDASRVRFTVGPVARQAGVQAGDQIVAVYGLPLPKQMPVTEQALTEHAEDPAYIAMGNVLFGTDSSDVPLTVRDRDGKVRDITVTTGEQHIDAASQSLGVSPKLLKFIDLLHVVFYPFLLWAAWMLHRRNSRDAVSSILSLAVLLTIAAEQPSSTFLASMGVPRALNVALFDLGNICLLAGILLFPHGRLSDRRLLLLGALPVLMFLKGQLYQSVFIGFMIVAVLLLLRTMRQTASSELRQQIRWALFGFTGYAILRGISILADLLKWSTESFGTQFLVEIVAALSFAAGVLILQLGLLIALLRYRLYDAEVVISRSANFALITFLIGGIFAGANEAVKVFVQGLYGNTASQTPGIFAAAVATVAVTPLYEKIQAWSEKKFQRNLYLLRDDLPECVRDLRETATTSELIEEVLSRIERGVRAVRSAAIVNGNLMNTRGATADEVDHWRSRLEGSSSAEDICDASDKMFPVRLPLVPSSDNEAPIGHILVGPRPDGTIPSKDEQKALASVSESIARAIRNVMKRETREREITDMISDNARRINALEALLQGRSSEPKRGPRTA</sequence>